<keyword evidence="2" id="KW-0460">Magnesium</keyword>
<dbReference type="AlphaFoldDB" id="A0A9W6CPB1"/>
<dbReference type="GeneID" id="95763746"/>
<proteinExistence type="inferred from homology"/>
<keyword evidence="6" id="KW-1185">Reference proteome</keyword>
<keyword evidence="2" id="KW-0479">Metal-binding</keyword>
<dbReference type="Proteomes" id="UP001245370">
    <property type="component" value="Unassembled WGS sequence"/>
</dbReference>
<evidence type="ECO:0000313" key="5">
    <source>
        <dbReference type="Proteomes" id="UP001144397"/>
    </source>
</evidence>
<evidence type="ECO:0000313" key="6">
    <source>
        <dbReference type="Proteomes" id="UP001245370"/>
    </source>
</evidence>
<protein>
    <submittedName>
        <fullName evidence="3">3'(2'),5'-bisphosphate nucleotidase CysQ</fullName>
    </submittedName>
    <submittedName>
        <fullName evidence="4">Myo-inositol-1(Or 4)-monophosphatase</fullName>
        <ecNumber evidence="4">3.1.3.25</ecNumber>
    </submittedName>
</protein>
<evidence type="ECO:0000313" key="4">
    <source>
        <dbReference type="EMBL" id="MDR6334694.1"/>
    </source>
</evidence>
<dbReference type="PRINTS" id="PR00377">
    <property type="entry name" value="IMPHPHTASES"/>
</dbReference>
<dbReference type="GO" id="GO:0046872">
    <property type="term" value="F:metal ion binding"/>
    <property type="evidence" value="ECO:0007669"/>
    <property type="project" value="UniProtKB-KW"/>
</dbReference>
<feature type="binding site" evidence="2">
    <location>
        <position position="103"/>
    </location>
    <ligand>
        <name>Mg(2+)</name>
        <dbReference type="ChEBI" id="CHEBI:18420"/>
        <label>1</label>
        <note>catalytic</note>
    </ligand>
</feature>
<dbReference type="Pfam" id="PF00459">
    <property type="entry name" value="Inositol_P"/>
    <property type="match status" value="1"/>
</dbReference>
<dbReference type="RefSeq" id="WP_281808150.1">
    <property type="nucleotide sequence ID" value="NZ_BSDO01000004.1"/>
</dbReference>
<dbReference type="GO" id="GO:0007165">
    <property type="term" value="P:signal transduction"/>
    <property type="evidence" value="ECO:0007669"/>
    <property type="project" value="TreeGrafter"/>
</dbReference>
<feature type="binding site" evidence="2">
    <location>
        <position position="101"/>
    </location>
    <ligand>
        <name>Mg(2+)</name>
        <dbReference type="ChEBI" id="CHEBI:18420"/>
        <label>1</label>
        <note>catalytic</note>
    </ligand>
</feature>
<dbReference type="Gene3D" id="3.40.190.80">
    <property type="match status" value="1"/>
</dbReference>
<dbReference type="EC" id="3.1.3.25" evidence="4"/>
<comment type="cofactor">
    <cofactor evidence="2">
        <name>Mg(2+)</name>
        <dbReference type="ChEBI" id="CHEBI:18420"/>
    </cofactor>
</comment>
<feature type="binding site" evidence="2">
    <location>
        <position position="220"/>
    </location>
    <ligand>
        <name>Mg(2+)</name>
        <dbReference type="ChEBI" id="CHEBI:18420"/>
        <label>2</label>
    </ligand>
</feature>
<evidence type="ECO:0000313" key="3">
    <source>
        <dbReference type="EMBL" id="GLI23285.1"/>
    </source>
</evidence>
<evidence type="ECO:0000256" key="2">
    <source>
        <dbReference type="PIRSR" id="PIRSR600760-2"/>
    </source>
</evidence>
<name>A0A9W6CPB1_XANFL</name>
<dbReference type="Proteomes" id="UP001144397">
    <property type="component" value="Unassembled WGS sequence"/>
</dbReference>
<accession>A0A9W6CPB1</accession>
<comment type="similarity">
    <text evidence="1">Belongs to the inositol monophosphatase superfamily.</text>
</comment>
<dbReference type="PANTHER" id="PTHR20854">
    <property type="entry name" value="INOSITOL MONOPHOSPHATASE"/>
    <property type="match status" value="1"/>
</dbReference>
<feature type="binding site" evidence="2">
    <location>
        <position position="83"/>
    </location>
    <ligand>
        <name>Mg(2+)</name>
        <dbReference type="ChEBI" id="CHEBI:18420"/>
        <label>1</label>
        <note>catalytic</note>
    </ligand>
</feature>
<reference evidence="3" key="1">
    <citation type="submission" date="2022-12" db="EMBL/GenBank/DDBJ databases">
        <title>Reference genome sequencing for broad-spectrum identification of bacterial and archaeal isolates by mass spectrometry.</title>
        <authorList>
            <person name="Sekiguchi Y."/>
            <person name="Tourlousse D.M."/>
        </authorList>
    </citation>
    <scope>NUCLEOTIDE SEQUENCE</scope>
    <source>
        <strain evidence="3">301</strain>
    </source>
</reference>
<dbReference type="EMBL" id="BSDO01000004">
    <property type="protein sequence ID" value="GLI23285.1"/>
    <property type="molecule type" value="Genomic_DNA"/>
</dbReference>
<dbReference type="Gene3D" id="3.30.540.10">
    <property type="entry name" value="Fructose-1,6-Bisphosphatase, subunit A, domain 1"/>
    <property type="match status" value="1"/>
</dbReference>
<dbReference type="GO" id="GO:0008934">
    <property type="term" value="F:inositol monophosphate 1-phosphatase activity"/>
    <property type="evidence" value="ECO:0007669"/>
    <property type="project" value="TreeGrafter"/>
</dbReference>
<dbReference type="GO" id="GO:0006020">
    <property type="term" value="P:inositol metabolic process"/>
    <property type="evidence" value="ECO:0007669"/>
    <property type="project" value="TreeGrafter"/>
</dbReference>
<dbReference type="CDD" id="cd01638">
    <property type="entry name" value="CysQ"/>
    <property type="match status" value="1"/>
</dbReference>
<reference evidence="4 6" key="2">
    <citation type="submission" date="2023-07" db="EMBL/GenBank/DDBJ databases">
        <title>Genomic Encyclopedia of Type Strains, Phase IV (KMG-IV): sequencing the most valuable type-strain genomes for metagenomic binning, comparative biology and taxonomic classification.</title>
        <authorList>
            <person name="Goeker M."/>
        </authorList>
    </citation>
    <scope>NUCLEOTIDE SEQUENCE [LARGE SCALE GENOMIC DNA]</scope>
    <source>
        <strain evidence="4 6">DSM 338</strain>
    </source>
</reference>
<sequence>MSTEPTRAGGGDHPRSAIDDAFARRMIDTVAEAGEMARSMFAAGVKTWTKGNDSPVTEADMAVDAFLRQHLTALDPAAGWLSEESADTPARLSAQRLWVVDPIDGTRAYMAAGSDWAVSVALVVEGRPVAAALFAPATDEMFTAMAGAGAFRNGRPLAIAAPARLEGARVAGPPADLDRIARAARIERLPRIRSLALRLARVATGEIDVALAGGNSNDWDLAAADLVVSEAQGRLTGHDGAALRYNAPVPSHAPLVCAGAPLHQAALEAMGAPVSFKAALDTP</sequence>
<dbReference type="SUPFAM" id="SSF56655">
    <property type="entry name" value="Carbohydrate phosphatase"/>
    <property type="match status" value="1"/>
</dbReference>
<organism evidence="3 5">
    <name type="scientific">Xanthobacter flavus</name>
    <dbReference type="NCBI Taxonomy" id="281"/>
    <lineage>
        <taxon>Bacteria</taxon>
        <taxon>Pseudomonadati</taxon>
        <taxon>Pseudomonadota</taxon>
        <taxon>Alphaproteobacteria</taxon>
        <taxon>Hyphomicrobiales</taxon>
        <taxon>Xanthobacteraceae</taxon>
        <taxon>Xanthobacter</taxon>
    </lineage>
</organism>
<gene>
    <name evidence="4" type="ORF">GGQ86_003176</name>
    <name evidence="3" type="ORF">XFLAVUS301_29590</name>
</gene>
<evidence type="ECO:0000256" key="1">
    <source>
        <dbReference type="ARBA" id="ARBA00009759"/>
    </source>
</evidence>
<dbReference type="EMBL" id="JAVDPY010000005">
    <property type="protein sequence ID" value="MDR6334694.1"/>
    <property type="molecule type" value="Genomic_DNA"/>
</dbReference>
<feature type="binding site" evidence="2">
    <location>
        <position position="104"/>
    </location>
    <ligand>
        <name>Mg(2+)</name>
        <dbReference type="ChEBI" id="CHEBI:18420"/>
        <label>1</label>
        <note>catalytic</note>
    </ligand>
</feature>
<dbReference type="PANTHER" id="PTHR20854:SF4">
    <property type="entry name" value="INOSITOL-1-MONOPHOSPHATASE-RELATED"/>
    <property type="match status" value="1"/>
</dbReference>
<keyword evidence="4" id="KW-0378">Hydrolase</keyword>
<dbReference type="InterPro" id="IPR000760">
    <property type="entry name" value="Inositol_monophosphatase-like"/>
</dbReference>
<comment type="caution">
    <text evidence="3">The sequence shown here is derived from an EMBL/GenBank/DDBJ whole genome shotgun (WGS) entry which is preliminary data.</text>
</comment>